<evidence type="ECO:0000313" key="1">
    <source>
        <dbReference type="EMBL" id="MFC5528477.1"/>
    </source>
</evidence>
<dbReference type="EMBL" id="JBHSNC010000010">
    <property type="protein sequence ID" value="MFC5528477.1"/>
    <property type="molecule type" value="Genomic_DNA"/>
</dbReference>
<keyword evidence="2" id="KW-1185">Reference proteome</keyword>
<protein>
    <submittedName>
        <fullName evidence="1">Uncharacterized protein</fullName>
    </submittedName>
</protein>
<gene>
    <name evidence="1" type="ORF">ACFPQ4_03295</name>
</gene>
<comment type="caution">
    <text evidence="1">The sequence shown here is derived from an EMBL/GenBank/DDBJ whole genome shotgun (WGS) entry which is preliminary data.</text>
</comment>
<evidence type="ECO:0000313" key="2">
    <source>
        <dbReference type="Proteomes" id="UP001596108"/>
    </source>
</evidence>
<dbReference type="RefSeq" id="WP_378110316.1">
    <property type="nucleotide sequence ID" value="NZ_JBHSNC010000010.1"/>
</dbReference>
<accession>A0ABW0QY11</accession>
<sequence length="155" mass="16322">MKFNVAEMGHVVNLIPPIDITGGKTGDVFSMRDYSHATIIVQIGVSAAAFTKIILEECTDFTGAGAAALPFNFYKEETSADDTLSVREVVPAAGYTPSAVDNIFYVIELDAAELSEGKQFVQLRLTNGANSVIASAIAILSGSRYAGDQSPTAIA</sequence>
<proteinExistence type="predicted"/>
<name>A0ABW0QY11_9BACL</name>
<reference evidence="2" key="1">
    <citation type="journal article" date="2019" name="Int. J. Syst. Evol. Microbiol.">
        <title>The Global Catalogue of Microorganisms (GCM) 10K type strain sequencing project: providing services to taxonomists for standard genome sequencing and annotation.</title>
        <authorList>
            <consortium name="The Broad Institute Genomics Platform"/>
            <consortium name="The Broad Institute Genome Sequencing Center for Infectious Disease"/>
            <person name="Wu L."/>
            <person name="Ma J."/>
        </authorList>
    </citation>
    <scope>NUCLEOTIDE SEQUENCE [LARGE SCALE GENOMIC DNA]</scope>
    <source>
        <strain evidence="2">CGMCC 1.18578</strain>
    </source>
</reference>
<dbReference type="Proteomes" id="UP001596108">
    <property type="component" value="Unassembled WGS sequence"/>
</dbReference>
<organism evidence="1 2">
    <name type="scientific">Cohnella yongneupensis</name>
    <dbReference type="NCBI Taxonomy" id="425006"/>
    <lineage>
        <taxon>Bacteria</taxon>
        <taxon>Bacillati</taxon>
        <taxon>Bacillota</taxon>
        <taxon>Bacilli</taxon>
        <taxon>Bacillales</taxon>
        <taxon>Paenibacillaceae</taxon>
        <taxon>Cohnella</taxon>
    </lineage>
</organism>